<dbReference type="Gene3D" id="2.60.40.10">
    <property type="entry name" value="Immunoglobulins"/>
    <property type="match status" value="13"/>
</dbReference>
<dbReference type="InterPro" id="IPR055354">
    <property type="entry name" value="DUF7507"/>
</dbReference>
<comment type="subcellular location">
    <subcellularLocation>
        <location evidence="1">Secreted</location>
    </subcellularLocation>
</comment>
<feature type="domain" description="SD-repeat containing protein B" evidence="4">
    <location>
        <begin position="1562"/>
        <end position="1682"/>
    </location>
</feature>
<feature type="domain" description="SD-repeat containing protein B" evidence="4">
    <location>
        <begin position="994"/>
        <end position="1098"/>
    </location>
</feature>
<evidence type="ECO:0000313" key="8">
    <source>
        <dbReference type="Proteomes" id="UP001365405"/>
    </source>
</evidence>
<feature type="domain" description="SD-repeat containing protein B" evidence="4">
    <location>
        <begin position="430"/>
        <end position="531"/>
    </location>
</feature>
<dbReference type="InterPro" id="IPR047589">
    <property type="entry name" value="DUF11_rpt"/>
</dbReference>
<feature type="domain" description="SD-repeat containing protein B" evidence="4">
    <location>
        <begin position="319"/>
        <end position="420"/>
    </location>
</feature>
<comment type="caution">
    <text evidence="7">The sequence shown here is derived from an EMBL/GenBank/DDBJ whole genome shotgun (WGS) entry which is preliminary data.</text>
</comment>
<evidence type="ECO:0000256" key="1">
    <source>
        <dbReference type="ARBA" id="ARBA00004613"/>
    </source>
</evidence>
<dbReference type="InterPro" id="IPR013783">
    <property type="entry name" value="Ig-like_fold"/>
</dbReference>
<keyword evidence="8" id="KW-1185">Reference proteome</keyword>
<feature type="domain" description="SD-repeat containing protein B" evidence="4">
    <location>
        <begin position="652"/>
        <end position="753"/>
    </location>
</feature>
<dbReference type="SUPFAM" id="SSF117074">
    <property type="entry name" value="Hypothetical protein PA1324"/>
    <property type="match status" value="13"/>
</dbReference>
<dbReference type="NCBIfam" id="TIGR01451">
    <property type="entry name" value="B_ant_repeat"/>
    <property type="match status" value="2"/>
</dbReference>
<dbReference type="EMBL" id="JBBUTH010000001">
    <property type="protein sequence ID" value="MEK8049520.1"/>
    <property type="molecule type" value="Genomic_DNA"/>
</dbReference>
<keyword evidence="3" id="KW-0732">Signal</keyword>
<feature type="domain" description="SD-repeat containing protein B" evidence="4">
    <location>
        <begin position="1953"/>
        <end position="2071"/>
    </location>
</feature>
<gene>
    <name evidence="7" type="ORF">AACH10_04645</name>
</gene>
<evidence type="ECO:0000256" key="2">
    <source>
        <dbReference type="ARBA" id="ARBA00022525"/>
    </source>
</evidence>
<evidence type="ECO:0000259" key="4">
    <source>
        <dbReference type="Pfam" id="PF17210"/>
    </source>
</evidence>
<feature type="domain" description="SpaA-like prealbumin fold" evidence="5">
    <location>
        <begin position="2"/>
        <end position="54"/>
    </location>
</feature>
<evidence type="ECO:0000313" key="7">
    <source>
        <dbReference type="EMBL" id="MEK8049520.1"/>
    </source>
</evidence>
<feature type="domain" description="SD-repeat containing protein B" evidence="4">
    <location>
        <begin position="208"/>
        <end position="309"/>
    </location>
</feature>
<feature type="domain" description="SD-repeat containing protein B" evidence="4">
    <location>
        <begin position="97"/>
        <end position="198"/>
    </location>
</feature>
<feature type="domain" description="SD-repeat containing protein B" evidence="4">
    <location>
        <begin position="875"/>
        <end position="979"/>
    </location>
</feature>
<evidence type="ECO:0000256" key="3">
    <source>
        <dbReference type="ARBA" id="ARBA00022729"/>
    </source>
</evidence>
<dbReference type="Proteomes" id="UP001365405">
    <property type="component" value="Unassembled WGS sequence"/>
</dbReference>
<feature type="domain" description="SD-repeat containing protein B" evidence="4">
    <location>
        <begin position="541"/>
        <end position="642"/>
    </location>
</feature>
<protein>
    <submittedName>
        <fullName evidence="7">SdrD B-like domain-containing protein</fullName>
    </submittedName>
</protein>
<feature type="domain" description="SD-repeat containing protein B" evidence="4">
    <location>
        <begin position="763"/>
        <end position="845"/>
    </location>
</feature>
<feature type="domain" description="SD-repeat containing protein B" evidence="4">
    <location>
        <begin position="2077"/>
        <end position="2213"/>
    </location>
</feature>
<name>A0ABU9CEB3_9BURK</name>
<dbReference type="PANTHER" id="PTHR23303">
    <property type="entry name" value="CARBOXYPEPTIDASE REGULATORY REGION-CONTAINING"/>
    <property type="match status" value="1"/>
</dbReference>
<dbReference type="InterPro" id="IPR051417">
    <property type="entry name" value="SDr/BOS_complex"/>
</dbReference>
<evidence type="ECO:0000259" key="5">
    <source>
        <dbReference type="Pfam" id="PF17802"/>
    </source>
</evidence>
<evidence type="ECO:0000259" key="6">
    <source>
        <dbReference type="Pfam" id="PF24346"/>
    </source>
</evidence>
<dbReference type="RefSeq" id="WP_341409206.1">
    <property type="nucleotide sequence ID" value="NZ_JBBUTH010000001.1"/>
</dbReference>
<reference evidence="7 8" key="1">
    <citation type="submission" date="2024-04" db="EMBL/GenBank/DDBJ databases">
        <title>Novel species of the genus Ideonella isolated from streams.</title>
        <authorList>
            <person name="Lu H."/>
        </authorList>
    </citation>
    <scope>NUCLEOTIDE SEQUENCE [LARGE SCALE GENOMIC DNA]</scope>
    <source>
        <strain evidence="7 8">DXS22W</strain>
    </source>
</reference>
<proteinExistence type="predicted"/>
<dbReference type="Pfam" id="PF17210">
    <property type="entry name" value="SdrD_B"/>
    <property type="match status" value="12"/>
</dbReference>
<organism evidence="7 8">
    <name type="scientific">Pseudaquabacterium inlustre</name>
    <dbReference type="NCBI Taxonomy" id="2984192"/>
    <lineage>
        <taxon>Bacteria</taxon>
        <taxon>Pseudomonadati</taxon>
        <taxon>Pseudomonadota</taxon>
        <taxon>Betaproteobacteria</taxon>
        <taxon>Burkholderiales</taxon>
        <taxon>Sphaerotilaceae</taxon>
        <taxon>Pseudaquabacterium</taxon>
    </lineage>
</organism>
<dbReference type="Pfam" id="PF17802">
    <property type="entry name" value="SpaA"/>
    <property type="match status" value="1"/>
</dbReference>
<keyword evidence="2" id="KW-0964">Secreted</keyword>
<dbReference type="InterPro" id="IPR008979">
    <property type="entry name" value="Galactose-bd-like_sf"/>
</dbReference>
<accession>A0ABU9CEB3</accession>
<sequence length="2452" mass="249560">MAGVTITLTGTDDLGASVTLTTTTLADGSYKFDNLRPGTYTVNEGTVPAAYLDGKDTAGTIGGVSVGAVSNDQISAITLKSGDASVENNFGEIAPASISGKVYYDANNDGSAAGESGIATVTVTLLNAAGAVVGTTTTGTDGSYSFTNLAPGSYKVVEGQPGGYLDGIDTAGTGGTAQAVTGNDAIAVTLAAGQSSVNNNFGELLPASISGKVYYDANNDGSAAGESGIATATVTLLNAAGAVVATTTTGTDGSYSFTNLAPGSYKVVEGQPGGYLDGIDTAGTGGTAQAVTGNDAIAVTLAAGQSSVNNNFGELLPASISGKVYYDANNDGSAAGESGIATVTVTLLNAAGAVVATTTTGTDGSYSFTNLAPGSYKVVEGQPGGYLDGIDTAGTGGTAQAVTGNDAIAVTLAAGQSSVNNNFGELLPASISGKVYYDANNDGSAAGESGIATATVTLLNAAGAVVATTTTGTDGSYSFANLAPGSYKVVEGQPGGYLDGIDTAGTGGTAQAVTGNDAIAVTLAAGQSSVNNNFGELLPASISGKVYYDANNDGSAAGESGIATVTVTLLNAAGAVVGTTTTGTDGSYSFTNLAPGSYKVVEGQPGGYLDGIDTAGTGGTAQAVTGNDAIAVTLAAGQSSVNNNFGELLPASISGKVYYDANNDGSAAGESGIATATVTLLNAAGAVVATTTTGTDGSYSFANLAPGSYKVVEGQPGGYLDGIDTAGTGGTAQAVTGNDAIAVTLAAGQSSVNNNFGEVRSASLSGYVFHDAANDGARTGDTGIAGVSVKLTGTDDLGNAVSTTVTTDANGFYSFANLRPGTYAVAETQPSTFLDGKDTAGSTGGTAGNDVISAITLKSGDASVENNFGEIKPASVSGFVYEDGNDDGTKATGENGIAGVTVTLTGTNDLGQAVNLSVTTDANGAYSFNGLRPGTYQVNETQPGTYVDGKDTAGTIGGVTTGTAGNDVISAIVLKSGEASVSNNFGEKKICLVDLGDKVWLDADKDGLQDNGEVGVAGVTVKLIGVGADGVIGTADDTVLRTTTTNANGNYLFADVEHGTYKVRFEANSTMYGYTTANVGSNDEIDSDVVATVVKGSTNLIVNGSFESQTAAWGQYASITGWTGSGDKIEVARGADFGVTNVSGTQIVELDANNCATGGLYQDVNTVAGQTYQLSVDLAARANTSLATNTVEVYWAGTKIATIDPTSTALTTYNFTVKGTGGADRLEFREQAGDDDSVGGIIDNVRLVTTTTVYETAPVTVSTCDDNLTIDAGLTANYKLGVDIEKYVSGVKCTYTNSNGGEGAGCDYWKSACTTSTSGAWQWNGWSWNWVTTTTPTGWGGISGCTGKESFNSIFGCNISAGSKSIYDVLCGTGTTSLEKLMRECVSAYLNACHNGVNYAYTKDQVCAEVRNALSCGRYDDTCNAFKYENDKGCDWATTKTCYTSTVDTQLYDADTPPGLEVVTGSTVTFTYIVKNTGDVALKNVQVTDDRIATVTYLSGDTDNDGLLDVGESWVYKATEVAQTGTIKNIGTVTAVDAIGSAQVTDNDAAYYTGINSTVNKASLGDKVWYDCNANGVQDTGEVGLAGVKVTLKGAGVDGQFNTADDITATTTTAADGSYLFKDLNAGKYTVTFDEPAGYAITKQDAAGTTDAKDSDANVTTGTTAEITLTAGQQNLTVDAGLYKVAVDVEKYVSGNKVTTTNNCGGEGASVTWWKNCRVWDSSLNDYSWSGTGCKSSTTFNQLFGVNCTGGTQTIWQVLCGTGTTALEKLMRECVSAYLNSCHGKVDYAYTTEQVCAQTKYALSSTKYDETCNAFSSENERGCDWNTTKTSYSCTVDRQLYDADAPPGLEVNTGSTVTFTYIVRNTGDNALKNVVLTDDRIASVTYVSGDTDNDGLLDTNEAWTYTATEVASAGTIKNIGTVTAVDALGGVTKVTDNDAAYYTGVGSTVAKGAIGDRVWEDCNYNGIQDAGEGGLSGVKVTLKGAGTDGTFGTQDDITSVTYTGTNGFYEFKDLDAGKYQLYFGDSTNTGWYVTKKDQGTNDGKDSDVNADGSTDVITLAAGEQKMTVDAGAYRKVSVGDKVWEDWNHNNVQDVGEGGIGGIKVQLLDATGTTVLATTTTNSSGNYLFANLNPGTYMLQFDKTNVVFMNSYWGNNGGAGYNMSAWKWAVKDYGTNDGIDSDVAGDGVATTNVTRTSAFTLVSGQADMTKDAGITPIVIDLDGNGIQTVARSASDATFDLFGNGTAVKSGWISGGDGFLAVDKNGNGQIDDISELFGGTAKGAGFAQLASYDSNGDGQVNASDAGFADLRVWQDANGNHQTDAGELLTLAQAGVAALTVGYTELPFLDAQGNLHLERSSATMADGRSADMTDVYFNVSAEDAQAAGVDLPTIAQLLGDDTSLDAVLGTSTVAPAAASTLAATADTGSCAGDAAETLRKLASLAQEQCHQSHSA</sequence>
<feature type="domain" description="DUF7507" evidence="6">
    <location>
        <begin position="1464"/>
        <end position="1544"/>
    </location>
</feature>
<dbReference type="InterPro" id="IPR041033">
    <property type="entry name" value="SpaA_PFL_dom_1"/>
</dbReference>
<dbReference type="InterPro" id="IPR033764">
    <property type="entry name" value="Sdr_B"/>
</dbReference>
<dbReference type="SUPFAM" id="SSF49785">
    <property type="entry name" value="Galactose-binding domain-like"/>
    <property type="match status" value="1"/>
</dbReference>
<dbReference type="PANTHER" id="PTHR23303:SF15">
    <property type="entry name" value="COLOSSIN-A"/>
    <property type="match status" value="1"/>
</dbReference>
<dbReference type="Pfam" id="PF24346">
    <property type="entry name" value="DUF7507"/>
    <property type="match status" value="1"/>
</dbReference>